<dbReference type="InterPro" id="IPR041347">
    <property type="entry name" value="MftR_C"/>
</dbReference>
<dbReference type="InterPro" id="IPR009057">
    <property type="entry name" value="Homeodomain-like_sf"/>
</dbReference>
<dbReference type="eggNOG" id="COG1309">
    <property type="taxonomic scope" value="Bacteria"/>
</dbReference>
<dbReference type="Pfam" id="PF17754">
    <property type="entry name" value="TetR_C_14"/>
    <property type="match status" value="1"/>
</dbReference>
<dbReference type="RefSeq" id="WP_012852719.1">
    <property type="nucleotide sequence ID" value="NC_013510.1"/>
</dbReference>
<dbReference type="Proteomes" id="UP000001918">
    <property type="component" value="Chromosome"/>
</dbReference>
<name>D1A2Y7_THECD</name>
<feature type="DNA-binding region" description="H-T-H motif" evidence="4">
    <location>
        <begin position="40"/>
        <end position="59"/>
    </location>
</feature>
<feature type="domain" description="HTH tetR-type" evidence="5">
    <location>
        <begin position="17"/>
        <end position="77"/>
    </location>
</feature>
<dbReference type="Gene3D" id="1.10.357.10">
    <property type="entry name" value="Tetracycline Repressor, domain 2"/>
    <property type="match status" value="1"/>
</dbReference>
<accession>D1A2Y7</accession>
<dbReference type="PANTHER" id="PTHR30055">
    <property type="entry name" value="HTH-TYPE TRANSCRIPTIONAL REGULATOR RUTR"/>
    <property type="match status" value="1"/>
</dbReference>
<dbReference type="KEGG" id="tcu:Tcur_2370"/>
<keyword evidence="3" id="KW-0804">Transcription</keyword>
<evidence type="ECO:0000256" key="2">
    <source>
        <dbReference type="ARBA" id="ARBA00023125"/>
    </source>
</evidence>
<dbReference type="Gene3D" id="1.10.10.60">
    <property type="entry name" value="Homeodomain-like"/>
    <property type="match status" value="1"/>
</dbReference>
<dbReference type="STRING" id="471852.Tcur_2370"/>
<gene>
    <name evidence="6" type="ordered locus">Tcur_2370</name>
</gene>
<dbReference type="PROSITE" id="PS50977">
    <property type="entry name" value="HTH_TETR_2"/>
    <property type="match status" value="1"/>
</dbReference>
<dbReference type="PRINTS" id="PR00455">
    <property type="entry name" value="HTHTETR"/>
</dbReference>
<sequence>MDAIDAGGDSLRERKKQHTYLAAAKAAVKLVSERGIRAVRVDDICERAGISRSTFFRYFDSKESCLIAGLHHGRLKAVLAALQARPAAEDAFTALCNAFLDITADWRDHRQMARLEMRIRAENPAVRAHSDAEYIAWEEALARALEPRCAKAAGEAAGQVADSVRLLGPRLVAGIVLCAVRLATEQWVRQGAACSPAEMYAQAFGAVRTVIAAGS</sequence>
<evidence type="ECO:0000313" key="6">
    <source>
        <dbReference type="EMBL" id="ACY97935.1"/>
    </source>
</evidence>
<dbReference type="Pfam" id="PF00440">
    <property type="entry name" value="TetR_N"/>
    <property type="match status" value="1"/>
</dbReference>
<keyword evidence="2 4" id="KW-0238">DNA-binding</keyword>
<dbReference type="GO" id="GO:0003700">
    <property type="term" value="F:DNA-binding transcription factor activity"/>
    <property type="evidence" value="ECO:0007669"/>
    <property type="project" value="TreeGrafter"/>
</dbReference>
<keyword evidence="1" id="KW-0805">Transcription regulation</keyword>
<evidence type="ECO:0000259" key="5">
    <source>
        <dbReference type="PROSITE" id="PS50977"/>
    </source>
</evidence>
<dbReference type="InterPro" id="IPR050109">
    <property type="entry name" value="HTH-type_TetR-like_transc_reg"/>
</dbReference>
<reference evidence="6 7" key="1">
    <citation type="journal article" date="2011" name="Stand. Genomic Sci.">
        <title>Complete genome sequence of Thermomonospora curvata type strain (B9).</title>
        <authorList>
            <person name="Chertkov O."/>
            <person name="Sikorski J."/>
            <person name="Nolan M."/>
            <person name="Lapidus A."/>
            <person name="Lucas S."/>
            <person name="Del Rio T.G."/>
            <person name="Tice H."/>
            <person name="Cheng J.F."/>
            <person name="Goodwin L."/>
            <person name="Pitluck S."/>
            <person name="Liolios K."/>
            <person name="Ivanova N."/>
            <person name="Mavromatis K."/>
            <person name="Mikhailova N."/>
            <person name="Ovchinnikova G."/>
            <person name="Pati A."/>
            <person name="Chen A."/>
            <person name="Palaniappan K."/>
            <person name="Djao O.D."/>
            <person name="Land M."/>
            <person name="Hauser L."/>
            <person name="Chang Y.J."/>
            <person name="Jeffries C.D."/>
            <person name="Brettin T."/>
            <person name="Han C."/>
            <person name="Detter J.C."/>
            <person name="Rohde M."/>
            <person name="Goker M."/>
            <person name="Woyke T."/>
            <person name="Bristow J."/>
            <person name="Eisen J.A."/>
            <person name="Markowitz V."/>
            <person name="Hugenholtz P."/>
            <person name="Klenk H.P."/>
            <person name="Kyrpides N.C."/>
        </authorList>
    </citation>
    <scope>NUCLEOTIDE SEQUENCE [LARGE SCALE GENOMIC DNA]</scope>
    <source>
        <strain evidence="7">ATCC 19995 / DSM 43183 / JCM 3096 / KCTC 9072 / NBRC 15933 / NCIMB 10081 / Henssen B9</strain>
    </source>
</reference>
<evidence type="ECO:0000256" key="3">
    <source>
        <dbReference type="ARBA" id="ARBA00023163"/>
    </source>
</evidence>
<keyword evidence="7" id="KW-1185">Reference proteome</keyword>
<dbReference type="AlphaFoldDB" id="D1A2Y7"/>
<dbReference type="GO" id="GO:0000976">
    <property type="term" value="F:transcription cis-regulatory region binding"/>
    <property type="evidence" value="ECO:0007669"/>
    <property type="project" value="TreeGrafter"/>
</dbReference>
<evidence type="ECO:0000256" key="4">
    <source>
        <dbReference type="PROSITE-ProRule" id="PRU00335"/>
    </source>
</evidence>
<protein>
    <submittedName>
        <fullName evidence="6">Transcriptional regulator, TetR family</fullName>
    </submittedName>
</protein>
<dbReference type="EMBL" id="CP001738">
    <property type="protein sequence ID" value="ACY97935.1"/>
    <property type="molecule type" value="Genomic_DNA"/>
</dbReference>
<dbReference type="SUPFAM" id="SSF46689">
    <property type="entry name" value="Homeodomain-like"/>
    <property type="match status" value="1"/>
</dbReference>
<organism evidence="6 7">
    <name type="scientific">Thermomonospora curvata (strain ATCC 19995 / DSM 43183 / JCM 3096 / KCTC 9072 / NBRC 15933 / NCIMB 10081 / Henssen B9)</name>
    <dbReference type="NCBI Taxonomy" id="471852"/>
    <lineage>
        <taxon>Bacteria</taxon>
        <taxon>Bacillati</taxon>
        <taxon>Actinomycetota</taxon>
        <taxon>Actinomycetes</taxon>
        <taxon>Streptosporangiales</taxon>
        <taxon>Thermomonosporaceae</taxon>
        <taxon>Thermomonospora</taxon>
    </lineage>
</organism>
<dbReference type="PANTHER" id="PTHR30055:SF238">
    <property type="entry name" value="MYCOFACTOCIN BIOSYNTHESIS TRANSCRIPTIONAL REGULATOR MFTR-RELATED"/>
    <property type="match status" value="1"/>
</dbReference>
<dbReference type="InterPro" id="IPR001647">
    <property type="entry name" value="HTH_TetR"/>
</dbReference>
<evidence type="ECO:0000313" key="7">
    <source>
        <dbReference type="Proteomes" id="UP000001918"/>
    </source>
</evidence>
<dbReference type="OrthoDB" id="8688418at2"/>
<proteinExistence type="predicted"/>
<dbReference type="HOGENOM" id="CLU_069356_2_3_11"/>
<evidence type="ECO:0000256" key="1">
    <source>
        <dbReference type="ARBA" id="ARBA00023015"/>
    </source>
</evidence>